<evidence type="ECO:0000259" key="3">
    <source>
        <dbReference type="Pfam" id="PF24769"/>
    </source>
</evidence>
<feature type="region of interest" description="Disordered" evidence="1">
    <location>
        <begin position="184"/>
        <end position="236"/>
    </location>
</feature>
<keyword evidence="4" id="KW-1185">Reference proteome</keyword>
<evidence type="ECO:0000259" key="2">
    <source>
        <dbReference type="Pfam" id="PF12776"/>
    </source>
</evidence>
<reference evidence="5" key="1">
    <citation type="submission" date="2025-08" db="UniProtKB">
        <authorList>
            <consortium name="RefSeq"/>
        </authorList>
    </citation>
    <scope>IDENTIFICATION</scope>
</reference>
<dbReference type="Pfam" id="PF12776">
    <property type="entry name" value="Myb_DNA-bind_3"/>
    <property type="match status" value="1"/>
</dbReference>
<dbReference type="RefSeq" id="XP_021809672.1">
    <property type="nucleotide sequence ID" value="XM_021953980.1"/>
</dbReference>
<proteinExistence type="predicted"/>
<feature type="compositionally biased region" description="Polar residues" evidence="1">
    <location>
        <begin position="196"/>
        <end position="206"/>
    </location>
</feature>
<feature type="compositionally biased region" description="Basic and acidic residues" evidence="1">
    <location>
        <begin position="184"/>
        <end position="195"/>
    </location>
</feature>
<dbReference type="AlphaFoldDB" id="A0A6P5S4X2"/>
<dbReference type="PANTHER" id="PTHR47864">
    <property type="entry name" value="TRANSMEMBRANE PROTEIN"/>
    <property type="match status" value="1"/>
</dbReference>
<protein>
    <submittedName>
        <fullName evidence="5">Uncharacterized protein At2g29880-like</fullName>
    </submittedName>
</protein>
<feature type="domain" description="Myb/SANT-like" evidence="2">
    <location>
        <begin position="21"/>
        <end position="118"/>
    </location>
</feature>
<accession>A0A6P5S4X2</accession>
<organism evidence="4 5">
    <name type="scientific">Prunus avium</name>
    <name type="common">Cherry</name>
    <name type="synonym">Cerasus avium</name>
    <dbReference type="NCBI Taxonomy" id="42229"/>
    <lineage>
        <taxon>Eukaryota</taxon>
        <taxon>Viridiplantae</taxon>
        <taxon>Streptophyta</taxon>
        <taxon>Embryophyta</taxon>
        <taxon>Tracheophyta</taxon>
        <taxon>Spermatophyta</taxon>
        <taxon>Magnoliopsida</taxon>
        <taxon>eudicotyledons</taxon>
        <taxon>Gunneridae</taxon>
        <taxon>Pentapetalae</taxon>
        <taxon>rosids</taxon>
        <taxon>fabids</taxon>
        <taxon>Rosales</taxon>
        <taxon>Rosaceae</taxon>
        <taxon>Amygdaloideae</taxon>
        <taxon>Amygdaleae</taxon>
        <taxon>Prunus</taxon>
    </lineage>
</organism>
<name>A0A6P5S4X2_PRUAV</name>
<feature type="region of interest" description="Disordered" evidence="1">
    <location>
        <begin position="313"/>
        <end position="338"/>
    </location>
</feature>
<evidence type="ECO:0000313" key="5">
    <source>
        <dbReference type="RefSeq" id="XP_021809672.1"/>
    </source>
</evidence>
<dbReference type="Pfam" id="PF24769">
    <property type="entry name" value="At2g29880_C"/>
    <property type="match status" value="1"/>
</dbReference>
<sequence length="366" mass="41806">MGDARQLQVNGKGKAKNDYNSWNMEESTMLLQLMVDAVSRGWRNPNGVLNKATVEAKILPKINEKLKCQKSYSHYQSRLKYFKKKYHKYTQLVHHSSGFKWDPIRKKFTGDEKLWEDYFKSYPSHIGLRTETCEDYEELQIVFGNEIAIERNSLELGDDIDARIDWVEDRHVGKEEFVYDDGNKAFLPNEKEPSHQDPSLGQSSSPLLFHATSPKVPSESINQKKRTRAEYEGNTSSFETTNQAGILEKLSLSIDSIATNFQRICNLLEKREKDREKRKRGNQSSIWDAIKETPNLDERARYKAVALLNTKTRRDMATSTSTSMGNQTGNTSQPPIDVLSTSNVIDAVKVSNVEVLLQETKPSDSS</sequence>
<feature type="domain" description="At2g29880-like C-terminal" evidence="3">
    <location>
        <begin position="286"/>
        <end position="316"/>
    </location>
</feature>
<dbReference type="InterPro" id="IPR055314">
    <property type="entry name" value="At2g29880-like"/>
</dbReference>
<evidence type="ECO:0000313" key="4">
    <source>
        <dbReference type="Proteomes" id="UP000515124"/>
    </source>
</evidence>
<dbReference type="PANTHER" id="PTHR47864:SF2">
    <property type="entry name" value="MYB_SANT-LIKE DNA-BINDING DOMAIN PROTEIN"/>
    <property type="match status" value="1"/>
</dbReference>
<dbReference type="GeneID" id="110753158"/>
<dbReference type="Proteomes" id="UP000515124">
    <property type="component" value="Unplaced"/>
</dbReference>
<dbReference type="KEGG" id="pavi:110753158"/>
<gene>
    <name evidence="5" type="primary">LOC110753158</name>
</gene>
<dbReference type="InterPro" id="IPR024752">
    <property type="entry name" value="Myb/SANT-like_dom"/>
</dbReference>
<evidence type="ECO:0000256" key="1">
    <source>
        <dbReference type="SAM" id="MobiDB-lite"/>
    </source>
</evidence>
<feature type="compositionally biased region" description="Polar residues" evidence="1">
    <location>
        <begin position="317"/>
        <end position="338"/>
    </location>
</feature>
<dbReference type="InterPro" id="IPR056253">
    <property type="entry name" value="At2g29880-like_C"/>
</dbReference>